<dbReference type="InterPro" id="IPR041354">
    <property type="entry name" value="4PPT_N"/>
</dbReference>
<dbReference type="InterPro" id="IPR008278">
    <property type="entry name" value="4-PPantetheinyl_Trfase_dom"/>
</dbReference>
<dbReference type="InterPro" id="IPR037143">
    <property type="entry name" value="4-PPantetheinyl_Trfase_dom_sf"/>
</dbReference>
<evidence type="ECO:0000313" key="5">
    <source>
        <dbReference type="Proteomes" id="UP001151002"/>
    </source>
</evidence>
<dbReference type="PRINTS" id="PR01399">
    <property type="entry name" value="ENTSNTHTASED"/>
</dbReference>
<feature type="domain" description="4'-phosphopantetheinyl transferase N-terminal" evidence="3">
    <location>
        <begin position="27"/>
        <end position="93"/>
    </location>
</feature>
<accession>A0ABT4B3V6</accession>
<keyword evidence="1 4" id="KW-0808">Transferase</keyword>
<dbReference type="Pfam" id="PF17837">
    <property type="entry name" value="4PPT_N"/>
    <property type="match status" value="1"/>
</dbReference>
<dbReference type="Gene3D" id="3.90.470.20">
    <property type="entry name" value="4'-phosphopantetheinyl transferase domain"/>
    <property type="match status" value="1"/>
</dbReference>
<evidence type="ECO:0000259" key="3">
    <source>
        <dbReference type="Pfam" id="PF17837"/>
    </source>
</evidence>
<proteinExistence type="predicted"/>
<protein>
    <submittedName>
        <fullName evidence="4">4'-phosphopantetheinyl transferase superfamily protein</fullName>
    </submittedName>
</protein>
<gene>
    <name evidence="4" type="ORF">OWR29_24585</name>
</gene>
<evidence type="ECO:0000256" key="1">
    <source>
        <dbReference type="ARBA" id="ARBA00022679"/>
    </source>
</evidence>
<dbReference type="PANTHER" id="PTHR38096:SF1">
    <property type="entry name" value="ENTEROBACTIN SYNTHASE COMPONENT D"/>
    <property type="match status" value="1"/>
</dbReference>
<evidence type="ECO:0000313" key="4">
    <source>
        <dbReference type="EMBL" id="MCY1141189.1"/>
    </source>
</evidence>
<dbReference type="GO" id="GO:0016740">
    <property type="term" value="F:transferase activity"/>
    <property type="evidence" value="ECO:0007669"/>
    <property type="project" value="UniProtKB-KW"/>
</dbReference>
<reference evidence="4" key="1">
    <citation type="submission" date="2022-11" db="EMBL/GenBank/DDBJ databases">
        <authorList>
            <person name="Somphong A."/>
            <person name="Phongsopitanun W."/>
        </authorList>
    </citation>
    <scope>NUCLEOTIDE SEQUENCE</scope>
    <source>
        <strain evidence="4">Pm04-4</strain>
    </source>
</reference>
<dbReference type="SUPFAM" id="SSF56214">
    <property type="entry name" value="4'-phosphopantetheinyl transferase"/>
    <property type="match status" value="1"/>
</dbReference>
<name>A0ABT4B3V6_9ACTN</name>
<organism evidence="4 5">
    <name type="scientific">Paractinoplanes pyxinae</name>
    <dbReference type="NCBI Taxonomy" id="2997416"/>
    <lineage>
        <taxon>Bacteria</taxon>
        <taxon>Bacillati</taxon>
        <taxon>Actinomycetota</taxon>
        <taxon>Actinomycetes</taxon>
        <taxon>Micromonosporales</taxon>
        <taxon>Micromonosporaceae</taxon>
        <taxon>Paractinoplanes</taxon>
    </lineage>
</organism>
<dbReference type="PANTHER" id="PTHR38096">
    <property type="entry name" value="ENTEROBACTIN SYNTHASE COMPONENT D"/>
    <property type="match status" value="1"/>
</dbReference>
<comment type="caution">
    <text evidence="4">The sequence shown here is derived from an EMBL/GenBank/DDBJ whole genome shotgun (WGS) entry which is preliminary data.</text>
</comment>
<dbReference type="Pfam" id="PF01648">
    <property type="entry name" value="ACPS"/>
    <property type="match status" value="1"/>
</dbReference>
<feature type="domain" description="4'-phosphopantetheinyl transferase" evidence="2">
    <location>
        <begin position="102"/>
        <end position="186"/>
    </location>
</feature>
<dbReference type="RefSeq" id="WP_267565556.1">
    <property type="nucleotide sequence ID" value="NZ_JAPNTZ010000008.1"/>
</dbReference>
<dbReference type="EMBL" id="JAPNTZ010000008">
    <property type="protein sequence ID" value="MCY1141189.1"/>
    <property type="molecule type" value="Genomic_DNA"/>
</dbReference>
<sequence>MIDQILPAGLTAWAERRDDAPVELYPEEAALVARAVEKRRREFATGRWCARKALAQLGVPPAPVLQGERGSPRWPAGFVGSITHCPGYAAAVVGRSALIKTIGVDAEPDEALPEGVLDAISLPGERDRIAELKPGGVSWDRLLFCVKEAVYKAWFPLAQRWLDFTEADAVLRPDGTFTVRLLVDGPVSGFEGRWRAESNLVVAAIVLRSADAGSGR</sequence>
<keyword evidence="5" id="KW-1185">Reference proteome</keyword>
<evidence type="ECO:0000259" key="2">
    <source>
        <dbReference type="Pfam" id="PF01648"/>
    </source>
</evidence>
<dbReference type="InterPro" id="IPR003542">
    <property type="entry name" value="Enbac_synth_compD-like"/>
</dbReference>
<dbReference type="Proteomes" id="UP001151002">
    <property type="component" value="Unassembled WGS sequence"/>
</dbReference>